<keyword evidence="3" id="KW-1185">Reference proteome</keyword>
<sequence length="195" mass="20599">MTTESTTQADKPRIGVRELTPTDGDFLVDMVVEAVNWSGEHHTRRGVLGSPRLARYAVGWGRPGDLGLVAVDLEGPRGLQVPVGAAWLRYFPSKEPGYGFVAPGIPEVSLAIVPGYRRRGIGRALLINLLARARAQGTGHVSLSVARANPALALYVALGFQPVPDAPGASAESVTLVLDLILPGSTRPEPPDQPA</sequence>
<dbReference type="InterPro" id="IPR000182">
    <property type="entry name" value="GNAT_dom"/>
</dbReference>
<dbReference type="Pfam" id="PF00583">
    <property type="entry name" value="Acetyltransf_1"/>
    <property type="match status" value="1"/>
</dbReference>
<dbReference type="AlphaFoldDB" id="A0A3N2D7S4"/>
<dbReference type="EMBL" id="RKHQ01000001">
    <property type="protein sequence ID" value="ROR95846.1"/>
    <property type="molecule type" value="Genomic_DNA"/>
</dbReference>
<comment type="caution">
    <text evidence="2">The sequence shown here is derived from an EMBL/GenBank/DDBJ whole genome shotgun (WGS) entry which is preliminary data.</text>
</comment>
<accession>A0A3N2D7S4</accession>
<feature type="domain" description="N-acetyltransferase" evidence="1">
    <location>
        <begin position="14"/>
        <end position="181"/>
    </location>
</feature>
<dbReference type="SUPFAM" id="SSF55729">
    <property type="entry name" value="Acyl-CoA N-acyltransferases (Nat)"/>
    <property type="match status" value="1"/>
</dbReference>
<protein>
    <submittedName>
        <fullName evidence="2">Ribosomal protein S18 acetylase RimI-like enzyme</fullName>
    </submittedName>
</protein>
<evidence type="ECO:0000313" key="3">
    <source>
        <dbReference type="Proteomes" id="UP000275356"/>
    </source>
</evidence>
<dbReference type="PROSITE" id="PS51186">
    <property type="entry name" value="GNAT"/>
    <property type="match status" value="1"/>
</dbReference>
<keyword evidence="2" id="KW-0687">Ribonucleoprotein</keyword>
<gene>
    <name evidence="2" type="ORF">EDD28_0408</name>
</gene>
<proteinExistence type="predicted"/>
<evidence type="ECO:0000313" key="2">
    <source>
        <dbReference type="EMBL" id="ROR95846.1"/>
    </source>
</evidence>
<dbReference type="CDD" id="cd04301">
    <property type="entry name" value="NAT_SF"/>
    <property type="match status" value="1"/>
</dbReference>
<dbReference type="Gene3D" id="3.40.630.30">
    <property type="match status" value="1"/>
</dbReference>
<dbReference type="RefSeq" id="WP_245967876.1">
    <property type="nucleotide sequence ID" value="NZ_RKHQ01000001.1"/>
</dbReference>
<name>A0A3N2D7S4_9MICO</name>
<dbReference type="InterPro" id="IPR016181">
    <property type="entry name" value="Acyl_CoA_acyltransferase"/>
</dbReference>
<evidence type="ECO:0000259" key="1">
    <source>
        <dbReference type="PROSITE" id="PS51186"/>
    </source>
</evidence>
<organism evidence="2 3">
    <name type="scientific">Salana multivorans</name>
    <dbReference type="NCBI Taxonomy" id="120377"/>
    <lineage>
        <taxon>Bacteria</taxon>
        <taxon>Bacillati</taxon>
        <taxon>Actinomycetota</taxon>
        <taxon>Actinomycetes</taxon>
        <taxon>Micrococcales</taxon>
        <taxon>Beutenbergiaceae</taxon>
        <taxon>Salana</taxon>
    </lineage>
</organism>
<dbReference type="GO" id="GO:0016747">
    <property type="term" value="F:acyltransferase activity, transferring groups other than amino-acyl groups"/>
    <property type="evidence" value="ECO:0007669"/>
    <property type="project" value="InterPro"/>
</dbReference>
<reference evidence="2 3" key="1">
    <citation type="submission" date="2018-11" db="EMBL/GenBank/DDBJ databases">
        <title>Sequencing the genomes of 1000 actinobacteria strains.</title>
        <authorList>
            <person name="Klenk H.-P."/>
        </authorList>
    </citation>
    <scope>NUCLEOTIDE SEQUENCE [LARGE SCALE GENOMIC DNA]</scope>
    <source>
        <strain evidence="2 3">DSM 13521</strain>
    </source>
</reference>
<dbReference type="GO" id="GO:0005840">
    <property type="term" value="C:ribosome"/>
    <property type="evidence" value="ECO:0007669"/>
    <property type="project" value="UniProtKB-KW"/>
</dbReference>
<dbReference type="Proteomes" id="UP000275356">
    <property type="component" value="Unassembled WGS sequence"/>
</dbReference>
<keyword evidence="2" id="KW-0689">Ribosomal protein</keyword>